<feature type="compositionally biased region" description="Acidic residues" evidence="3">
    <location>
        <begin position="290"/>
        <end position="324"/>
    </location>
</feature>
<evidence type="ECO:0000256" key="2">
    <source>
        <dbReference type="ARBA" id="ARBA00023054"/>
    </source>
</evidence>
<comment type="similarity">
    <text evidence="1">Belongs to the SPT2 family.</text>
</comment>
<feature type="compositionally biased region" description="Polar residues" evidence="3">
    <location>
        <begin position="1"/>
        <end position="20"/>
    </location>
</feature>
<evidence type="ECO:0000256" key="1">
    <source>
        <dbReference type="ARBA" id="ARBA00006461"/>
    </source>
</evidence>
<evidence type="ECO:0000313" key="4">
    <source>
        <dbReference type="EMBL" id="QDS68073.1"/>
    </source>
</evidence>
<protein>
    <recommendedName>
        <fullName evidence="6">SPT2 chromatin protein</fullName>
    </recommendedName>
</protein>
<feature type="region of interest" description="Disordered" evidence="3">
    <location>
        <begin position="1"/>
        <end position="333"/>
    </location>
</feature>
<name>A0A517KXG8_9PEZI</name>
<evidence type="ECO:0008006" key="6">
    <source>
        <dbReference type="Google" id="ProtNLM"/>
    </source>
</evidence>
<dbReference type="AlphaFoldDB" id="A0A517KXG8"/>
<gene>
    <name evidence="4" type="ORF">FKW77_009907</name>
</gene>
<sequence length="367" mass="39260">MNYLSSILASIDEPTSTSATPGARPPVPSRATLPARPIPATANGGTPNPQALKRKADGELTTNVPVKIARPSTPVQNGESARPAVASSSGTSGYRGTARPENGRSAIKPIQRAQTTSTSSLKPLIKGESKPVPVKAPAAPAPTATPLKKNSYKEIMARGKQNVTTIPSLGVIKHKQTEKLSKKEREKLALENAEKAKATAARDKKLGLGRRPGSSEPGTGTGTGKTAEQTKEKRKAPDLGYTGTARPRAKSAEPPPYRGTMGLPRPGQVRRPQPAAQKQAGSRYSRYADDSDEEMDDEEEEDYGSDLSDMEAGIDDVEAEEEEALREAKKADAAEKALELKLKREKLERKNKLTALAAQARKKKPMY</sequence>
<dbReference type="InterPro" id="IPR013256">
    <property type="entry name" value="Chromatin_SPT2"/>
</dbReference>
<proteinExistence type="inferred from homology"/>
<keyword evidence="2" id="KW-0175">Coiled coil</keyword>
<dbReference type="Proteomes" id="UP000316270">
    <property type="component" value="Chromosome 1"/>
</dbReference>
<keyword evidence="5" id="KW-1185">Reference proteome</keyword>
<feature type="compositionally biased region" description="Basic and acidic residues" evidence="3">
    <location>
        <begin position="228"/>
        <end position="237"/>
    </location>
</feature>
<feature type="compositionally biased region" description="Low complexity" evidence="3">
    <location>
        <begin position="130"/>
        <end position="146"/>
    </location>
</feature>
<dbReference type="EMBL" id="CP042185">
    <property type="protein sequence ID" value="QDS68073.1"/>
    <property type="molecule type" value="Genomic_DNA"/>
</dbReference>
<feature type="compositionally biased region" description="Polar residues" evidence="3">
    <location>
        <begin position="112"/>
        <end position="121"/>
    </location>
</feature>
<feature type="compositionally biased region" description="Basic and acidic residues" evidence="3">
    <location>
        <begin position="175"/>
        <end position="206"/>
    </location>
</feature>
<evidence type="ECO:0000256" key="3">
    <source>
        <dbReference type="SAM" id="MobiDB-lite"/>
    </source>
</evidence>
<accession>A0A517KXG8</accession>
<evidence type="ECO:0000313" key="5">
    <source>
        <dbReference type="Proteomes" id="UP000316270"/>
    </source>
</evidence>
<reference evidence="4 5" key="1">
    <citation type="submission" date="2019-07" db="EMBL/GenBank/DDBJ databases">
        <title>Finished genome of Venturia effusa.</title>
        <authorList>
            <person name="Young C.A."/>
            <person name="Cox M.P."/>
            <person name="Ganley A.R.D."/>
            <person name="David W.J."/>
        </authorList>
    </citation>
    <scope>NUCLEOTIDE SEQUENCE [LARGE SCALE GENOMIC DNA]</scope>
    <source>
        <strain evidence="5">albino</strain>
    </source>
</reference>
<dbReference type="STRING" id="50376.A0A517KXG8"/>
<dbReference type="SMART" id="SM00784">
    <property type="entry name" value="SPT2"/>
    <property type="match status" value="1"/>
</dbReference>
<dbReference type="OrthoDB" id="5430658at2759"/>
<organism evidence="4 5">
    <name type="scientific">Venturia effusa</name>
    <dbReference type="NCBI Taxonomy" id="50376"/>
    <lineage>
        <taxon>Eukaryota</taxon>
        <taxon>Fungi</taxon>
        <taxon>Dikarya</taxon>
        <taxon>Ascomycota</taxon>
        <taxon>Pezizomycotina</taxon>
        <taxon>Dothideomycetes</taxon>
        <taxon>Pleosporomycetidae</taxon>
        <taxon>Venturiales</taxon>
        <taxon>Venturiaceae</taxon>
        <taxon>Venturia</taxon>
    </lineage>
</organism>